<accession>A0A7S6NYD1</accession>
<evidence type="ECO:0000313" key="1">
    <source>
        <dbReference type="EMBL" id="QOR60388.1"/>
    </source>
</evidence>
<reference evidence="1" key="1">
    <citation type="submission" date="2019-02" db="EMBL/GenBank/DDBJ databases">
        <authorList>
            <person name="Bachy C."/>
            <person name="Yung C.-M."/>
            <person name="Roux S."/>
            <person name="Sullivan M.B."/>
            <person name="Worden A.Z."/>
        </authorList>
    </citation>
    <scope>NUCLEOTIDE SEQUENCE</scope>
    <source>
        <strain evidence="1">BII-V2</strain>
    </source>
</reference>
<dbReference type="InterPro" id="IPR029044">
    <property type="entry name" value="Nucleotide-diphossugar_trans"/>
</dbReference>
<dbReference type="SUPFAM" id="SSF53448">
    <property type="entry name" value="Nucleotide-diphospho-sugar transferases"/>
    <property type="match status" value="1"/>
</dbReference>
<dbReference type="EMBL" id="MK522038">
    <property type="protein sequence ID" value="QOR60388.1"/>
    <property type="molecule type" value="Genomic_DNA"/>
</dbReference>
<organism evidence="1">
    <name type="scientific">Bathycoccus sp. RCC716 virus 2</name>
    <dbReference type="NCBI Taxonomy" id="2530039"/>
    <lineage>
        <taxon>Viruses</taxon>
        <taxon>Varidnaviria</taxon>
        <taxon>Bamfordvirae</taxon>
        <taxon>Nucleocytoviricota</taxon>
        <taxon>Megaviricetes</taxon>
        <taxon>Algavirales</taxon>
        <taxon>Phycodnaviridae</taxon>
        <taxon>Prasinovirus</taxon>
    </lineage>
</organism>
<proteinExistence type="predicted"/>
<sequence length="247" mass="28379">MSTENPIRLFLSTPCYGGLCLEKYMIGIIKLQLELIRSGIQLVLDTTENESLVHRARNVAVGRFMQKTDCDYFMFIDADVDFDPRSVIRLVKSGHEVSVAIYPKKVVMWEQAYNAVKNNDNRDMAMLSSSLVANIGAEHREVENGFIEVLDGPTGFMVITRKAFDKLHEKYKDLDCKNDHQNRDFDDYCAIFDCMIDPENRRYLSEDYAFCRRWQQIGGKIYADVHTTLGHVGNLPFIGCLEDRLKA</sequence>
<protein>
    <submittedName>
        <fullName evidence="1">Uncharacterized protein</fullName>
    </submittedName>
</protein>
<name>A0A7S6NYD1_9PHYC</name>
<dbReference type="Gene3D" id="3.90.550.10">
    <property type="entry name" value="Spore Coat Polysaccharide Biosynthesis Protein SpsA, Chain A"/>
    <property type="match status" value="1"/>
</dbReference>